<accession>A0ABT3W4J6</accession>
<dbReference type="RefSeq" id="WP_099026041.1">
    <property type="nucleotide sequence ID" value="NZ_JANIDW010000001.1"/>
</dbReference>
<evidence type="ECO:0000313" key="3">
    <source>
        <dbReference type="EMBL" id="MCX5613971.1"/>
    </source>
</evidence>
<dbReference type="SMART" id="SM00363">
    <property type="entry name" value="S4"/>
    <property type="match status" value="1"/>
</dbReference>
<sequence length="97" mass="11220">MSTEPHQRLDLWLYYTRLAKTRGLCAAFIRKGRVRINGQRTHKTHAHLHIGDIVSFASPHRDEKVCIWRVIQLGERRGPAKEAALLYEELEEKSGNS</sequence>
<dbReference type="CDD" id="cd00165">
    <property type="entry name" value="S4"/>
    <property type="match status" value="1"/>
</dbReference>
<gene>
    <name evidence="3" type="ORF">NQF64_01720</name>
</gene>
<evidence type="ECO:0000313" key="4">
    <source>
        <dbReference type="Proteomes" id="UP001165648"/>
    </source>
</evidence>
<keyword evidence="4" id="KW-1185">Reference proteome</keyword>
<comment type="caution">
    <text evidence="3">The sequence shown here is derived from an EMBL/GenBank/DDBJ whole genome shotgun (WGS) entry which is preliminary data.</text>
</comment>
<protein>
    <submittedName>
        <fullName evidence="3">RNA-binding S4 domain-containing protein</fullName>
    </submittedName>
</protein>
<dbReference type="InterPro" id="IPR036986">
    <property type="entry name" value="S4_RNA-bd_sf"/>
</dbReference>
<dbReference type="Gene3D" id="3.10.290.10">
    <property type="entry name" value="RNA-binding S4 domain"/>
    <property type="match status" value="1"/>
</dbReference>
<proteinExistence type="predicted"/>
<organism evidence="3 4">
    <name type="scientific">Bombella saccharophila</name>
    <dbReference type="NCBI Taxonomy" id="2967338"/>
    <lineage>
        <taxon>Bacteria</taxon>
        <taxon>Pseudomonadati</taxon>
        <taxon>Pseudomonadota</taxon>
        <taxon>Alphaproteobacteria</taxon>
        <taxon>Acetobacterales</taxon>
        <taxon>Acetobacteraceae</taxon>
        <taxon>Bombella</taxon>
    </lineage>
</organism>
<evidence type="ECO:0000259" key="2">
    <source>
        <dbReference type="SMART" id="SM00363"/>
    </source>
</evidence>
<name>A0ABT3W4J6_9PROT</name>
<dbReference type="Pfam" id="PF01479">
    <property type="entry name" value="S4"/>
    <property type="match status" value="1"/>
</dbReference>
<dbReference type="InterPro" id="IPR002942">
    <property type="entry name" value="S4_RNA-bd"/>
</dbReference>
<keyword evidence="1" id="KW-0694">RNA-binding</keyword>
<feature type="domain" description="RNA-binding S4" evidence="2">
    <location>
        <begin position="7"/>
        <end position="72"/>
    </location>
</feature>
<reference evidence="3 4" key="1">
    <citation type="submission" date="2022-07" db="EMBL/GenBank/DDBJ databases">
        <title>Bombella genomes.</title>
        <authorList>
            <person name="Harer L."/>
            <person name="Styblova S."/>
            <person name="Ehrmann M."/>
        </authorList>
    </citation>
    <scope>NUCLEOTIDE SEQUENCE [LARGE SCALE GENOMIC DNA]</scope>
    <source>
        <strain evidence="3 4">TMW 2.2558</strain>
    </source>
</reference>
<dbReference type="EMBL" id="JANIDW010000001">
    <property type="protein sequence ID" value="MCX5613971.1"/>
    <property type="molecule type" value="Genomic_DNA"/>
</dbReference>
<evidence type="ECO:0000256" key="1">
    <source>
        <dbReference type="PROSITE-ProRule" id="PRU00182"/>
    </source>
</evidence>
<dbReference type="PROSITE" id="PS50889">
    <property type="entry name" value="S4"/>
    <property type="match status" value="1"/>
</dbReference>
<dbReference type="Proteomes" id="UP001165648">
    <property type="component" value="Unassembled WGS sequence"/>
</dbReference>
<dbReference type="SUPFAM" id="SSF55174">
    <property type="entry name" value="Alpha-L RNA-binding motif"/>
    <property type="match status" value="1"/>
</dbReference>